<evidence type="ECO:0000313" key="1">
    <source>
        <dbReference type="EMBL" id="EYC28311.1"/>
    </source>
</evidence>
<reference evidence="2" key="1">
    <citation type="journal article" date="2015" name="Nat. Genet.">
        <title>The genome and transcriptome of the zoonotic hookworm Ancylostoma ceylanicum identify infection-specific gene families.</title>
        <authorList>
            <person name="Schwarz E.M."/>
            <person name="Hu Y."/>
            <person name="Antoshechkin I."/>
            <person name="Miller M.M."/>
            <person name="Sternberg P.W."/>
            <person name="Aroian R.V."/>
        </authorList>
    </citation>
    <scope>NUCLEOTIDE SEQUENCE</scope>
    <source>
        <strain evidence="2">HY135</strain>
    </source>
</reference>
<dbReference type="Proteomes" id="UP000024635">
    <property type="component" value="Unassembled WGS sequence"/>
</dbReference>
<dbReference type="EMBL" id="JARK01001344">
    <property type="protein sequence ID" value="EYC28311.1"/>
    <property type="molecule type" value="Genomic_DNA"/>
</dbReference>
<organism evidence="1 2">
    <name type="scientific">Ancylostoma ceylanicum</name>
    <dbReference type="NCBI Taxonomy" id="53326"/>
    <lineage>
        <taxon>Eukaryota</taxon>
        <taxon>Metazoa</taxon>
        <taxon>Ecdysozoa</taxon>
        <taxon>Nematoda</taxon>
        <taxon>Chromadorea</taxon>
        <taxon>Rhabditida</taxon>
        <taxon>Rhabditina</taxon>
        <taxon>Rhabditomorpha</taxon>
        <taxon>Strongyloidea</taxon>
        <taxon>Ancylostomatidae</taxon>
        <taxon>Ancylostomatinae</taxon>
        <taxon>Ancylostoma</taxon>
    </lineage>
</organism>
<sequence>MAVVLHLIEAVRSQWGRASDAWQVRAFDARRSNESRASRIADATQTHTFTISLRPRVFFSLRITCRIDRPR</sequence>
<gene>
    <name evidence="1" type="primary">Acey_s0008.g86</name>
    <name evidence="1" type="ORF">Y032_0008g86</name>
</gene>
<evidence type="ECO:0000313" key="2">
    <source>
        <dbReference type="Proteomes" id="UP000024635"/>
    </source>
</evidence>
<comment type="caution">
    <text evidence="1">The sequence shown here is derived from an EMBL/GenBank/DDBJ whole genome shotgun (WGS) entry which is preliminary data.</text>
</comment>
<dbReference type="AlphaFoldDB" id="A0A016VLX2"/>
<proteinExistence type="predicted"/>
<protein>
    <submittedName>
        <fullName evidence="1">Uncharacterized protein</fullName>
    </submittedName>
</protein>
<accession>A0A016VLX2</accession>
<name>A0A016VLX2_9BILA</name>
<keyword evidence="2" id="KW-1185">Reference proteome</keyword>